<dbReference type="Gene3D" id="3.40.50.880">
    <property type="match status" value="1"/>
</dbReference>
<comment type="caution">
    <text evidence="1">The sequence shown here is derived from an EMBL/GenBank/DDBJ whole genome shotgun (WGS) entry which is preliminary data.</text>
</comment>
<reference evidence="1" key="1">
    <citation type="submission" date="2019-08" db="EMBL/GenBank/DDBJ databases">
        <authorList>
            <person name="Kucharzyk K."/>
            <person name="Murdoch R.W."/>
            <person name="Higgins S."/>
            <person name="Loffler F."/>
        </authorList>
    </citation>
    <scope>NUCLEOTIDE SEQUENCE</scope>
</reference>
<accession>A0A645F5I8</accession>
<dbReference type="AlphaFoldDB" id="A0A645F5I8"/>
<dbReference type="InterPro" id="IPR029062">
    <property type="entry name" value="Class_I_gatase-like"/>
</dbReference>
<organism evidence="1">
    <name type="scientific">bioreactor metagenome</name>
    <dbReference type="NCBI Taxonomy" id="1076179"/>
    <lineage>
        <taxon>unclassified sequences</taxon>
        <taxon>metagenomes</taxon>
        <taxon>ecological metagenomes</taxon>
    </lineage>
</organism>
<sequence length="294" mass="31696">MVFLCGASALSDKECAALLEFVKTGGTLIADVNPAVMNENLRTREANPLEPLFGKLGFNDAKKPELKPVLVPGFKAALTGSAGNYAERNYGKGKAILLNFMLSSAANTADKSTPFDRFIDGFLPAPVYKVAPGLDENAVVRIRHGNGFDLICATIPPARLGEKCQITLPGKRFFYLCGEGFAGEGNTLTLDFVKSPFLCYSVFPEKQKTPDFSIAGGARGERLSFSGPTLVSGRVYCLELIDPAGQSRRTFVFDRAEKAPVIRIAYNEPAGRWTAVLTDVATGLRKNGSFEVNP</sequence>
<dbReference type="EMBL" id="VSSQ01053814">
    <property type="protein sequence ID" value="MPN07813.1"/>
    <property type="molecule type" value="Genomic_DNA"/>
</dbReference>
<name>A0A645F5I8_9ZZZZ</name>
<gene>
    <name evidence="1" type="ORF">SDC9_155085</name>
</gene>
<evidence type="ECO:0000313" key="1">
    <source>
        <dbReference type="EMBL" id="MPN07813.1"/>
    </source>
</evidence>
<dbReference type="CDD" id="cd03143">
    <property type="entry name" value="A4_beta-galactosidase_middle_domain"/>
    <property type="match status" value="1"/>
</dbReference>
<protein>
    <submittedName>
        <fullName evidence="1">Uncharacterized protein</fullName>
    </submittedName>
</protein>
<proteinExistence type="predicted"/>